<keyword evidence="8" id="KW-0282">Flagellum</keyword>
<evidence type="ECO:0000256" key="3">
    <source>
        <dbReference type="ARBA" id="ARBA00023143"/>
    </source>
</evidence>
<evidence type="ECO:0000313" key="8">
    <source>
        <dbReference type="EMBL" id="MBB3861867.1"/>
    </source>
</evidence>
<dbReference type="RefSeq" id="WP_183614371.1">
    <property type="nucleotide sequence ID" value="NZ_JACICY010000008.1"/>
</dbReference>
<dbReference type="GO" id="GO:0005829">
    <property type="term" value="C:cytosol"/>
    <property type="evidence" value="ECO:0007669"/>
    <property type="project" value="TreeGrafter"/>
</dbReference>
<gene>
    <name evidence="8" type="ORF">GGQ88_003157</name>
</gene>
<keyword evidence="8" id="KW-0969">Cilium</keyword>
<reference evidence="8 9" key="1">
    <citation type="submission" date="2020-08" db="EMBL/GenBank/DDBJ databases">
        <title>Genomic Encyclopedia of Type Strains, Phase IV (KMG-IV): sequencing the most valuable type-strain genomes for metagenomic binning, comparative biology and taxonomic classification.</title>
        <authorList>
            <person name="Goeker M."/>
        </authorList>
    </citation>
    <scope>NUCLEOTIDE SEQUENCE [LARGE SCALE GENOMIC DNA]</scope>
    <source>
        <strain evidence="8 9">DSM 14552</strain>
    </source>
</reference>
<dbReference type="EMBL" id="JACICY010000008">
    <property type="protein sequence ID" value="MBB3861867.1"/>
    <property type="molecule type" value="Genomic_DNA"/>
</dbReference>
<dbReference type="Pfam" id="PF06429">
    <property type="entry name" value="Flg_bbr_C"/>
    <property type="match status" value="1"/>
</dbReference>
<dbReference type="AlphaFoldDB" id="A0A7W5ZZA1"/>
<dbReference type="PANTHER" id="PTHR30435:SF1">
    <property type="entry name" value="FLAGELLAR HOOK PROTEIN FLGE"/>
    <property type="match status" value="1"/>
</dbReference>
<comment type="function">
    <text evidence="4">A flexible structure which links the flagellar filament to the drive apparatus in the basal body.</text>
</comment>
<dbReference type="NCBIfam" id="TIGR03506">
    <property type="entry name" value="FlgEFG_subfam"/>
    <property type="match status" value="2"/>
</dbReference>
<feature type="domain" description="Flagellar hook protein FlgE/F/G-like D1" evidence="7">
    <location>
        <begin position="83"/>
        <end position="173"/>
    </location>
</feature>
<keyword evidence="9" id="KW-1185">Reference proteome</keyword>
<evidence type="ECO:0000256" key="2">
    <source>
        <dbReference type="ARBA" id="ARBA00009677"/>
    </source>
</evidence>
<proteinExistence type="inferred from homology"/>
<dbReference type="InterPro" id="IPR037925">
    <property type="entry name" value="FlgE/F/G-like"/>
</dbReference>
<dbReference type="GO" id="GO:0009425">
    <property type="term" value="C:bacterial-type flagellum basal body"/>
    <property type="evidence" value="ECO:0007669"/>
    <property type="project" value="UniProtKB-SubCell"/>
</dbReference>
<name>A0A7W5ZZA1_9SPHN</name>
<dbReference type="SUPFAM" id="SSF117143">
    <property type="entry name" value="Flagellar hook protein flgE"/>
    <property type="match status" value="1"/>
</dbReference>
<sequence length="275" mass="28038">MSFYTSLNGLKNAQTDLGVISHNIANAETTGFKKSRTEFADIVVGSAFTNPKLVVGIGAAVESISQNFALGPIEQTGSALDLAINGDGFFTTKNVVTGQTLFTRNGSLTVDGSGHIGDGSGNRLQVFPTDATGTITSATPTDAVIPATNGNDASGNPIEFAGITVGDDGAVTASYADGSNLIIGKVALASFIAPQGLKQVGSSNWVTTGISGAASYGQPSTGQYGSLLSGALERSNVDIAEELVSLITAQRNFQANAKAIDTATQISQTVIQLQN</sequence>
<evidence type="ECO:0000259" key="7">
    <source>
        <dbReference type="Pfam" id="PF22692"/>
    </source>
</evidence>
<evidence type="ECO:0000256" key="1">
    <source>
        <dbReference type="ARBA" id="ARBA00004117"/>
    </source>
</evidence>
<dbReference type="GO" id="GO:0071978">
    <property type="term" value="P:bacterial-type flagellum-dependent swarming motility"/>
    <property type="evidence" value="ECO:0007669"/>
    <property type="project" value="TreeGrafter"/>
</dbReference>
<feature type="domain" description="Flagellar basal-body/hook protein C-terminal" evidence="6">
    <location>
        <begin position="229"/>
        <end position="273"/>
    </location>
</feature>
<dbReference type="Pfam" id="PF00460">
    <property type="entry name" value="Flg_bb_rod"/>
    <property type="match status" value="1"/>
</dbReference>
<keyword evidence="3 4" id="KW-0975">Bacterial flagellum</keyword>
<comment type="similarity">
    <text evidence="2 4">Belongs to the flagella basal body rod proteins family.</text>
</comment>
<dbReference type="InterPro" id="IPR020013">
    <property type="entry name" value="Flagellar_FlgE/F/G"/>
</dbReference>
<evidence type="ECO:0000313" key="9">
    <source>
        <dbReference type="Proteomes" id="UP000562395"/>
    </source>
</evidence>
<evidence type="ECO:0000259" key="5">
    <source>
        <dbReference type="Pfam" id="PF00460"/>
    </source>
</evidence>
<dbReference type="PANTHER" id="PTHR30435">
    <property type="entry name" value="FLAGELLAR PROTEIN"/>
    <property type="match status" value="1"/>
</dbReference>
<comment type="subcellular location">
    <subcellularLocation>
        <location evidence="1 4">Bacterial flagellum basal body</location>
    </subcellularLocation>
</comment>
<accession>A0A7W5ZZA1</accession>
<protein>
    <recommendedName>
        <fullName evidence="4">Flagellar hook protein FlgE</fullName>
    </recommendedName>
</protein>
<evidence type="ECO:0000256" key="4">
    <source>
        <dbReference type="RuleBase" id="RU362116"/>
    </source>
</evidence>
<dbReference type="Pfam" id="PF22692">
    <property type="entry name" value="LlgE_F_G_D1"/>
    <property type="match status" value="1"/>
</dbReference>
<keyword evidence="8" id="KW-0966">Cell projection</keyword>
<dbReference type="InterPro" id="IPR001444">
    <property type="entry name" value="Flag_bb_rod_N"/>
</dbReference>
<dbReference type="GO" id="GO:0009424">
    <property type="term" value="C:bacterial-type flagellum hook"/>
    <property type="evidence" value="ECO:0007669"/>
    <property type="project" value="TreeGrafter"/>
</dbReference>
<comment type="caution">
    <text evidence="8">The sequence shown here is derived from an EMBL/GenBank/DDBJ whole genome shotgun (WGS) entry which is preliminary data.</text>
</comment>
<feature type="domain" description="Flagellar basal body rod protein N-terminal" evidence="5">
    <location>
        <begin position="3"/>
        <end position="33"/>
    </location>
</feature>
<dbReference type="Proteomes" id="UP000562395">
    <property type="component" value="Unassembled WGS sequence"/>
</dbReference>
<dbReference type="InterPro" id="IPR010930">
    <property type="entry name" value="Flg_bb/hook_C_dom"/>
</dbReference>
<dbReference type="InterPro" id="IPR053967">
    <property type="entry name" value="LlgE_F_G-like_D1"/>
</dbReference>
<evidence type="ECO:0000259" key="6">
    <source>
        <dbReference type="Pfam" id="PF06429"/>
    </source>
</evidence>
<organism evidence="8 9">
    <name type="scientific">Novosphingobium hassiacum</name>
    <dbReference type="NCBI Taxonomy" id="173676"/>
    <lineage>
        <taxon>Bacteria</taxon>
        <taxon>Pseudomonadati</taxon>
        <taxon>Pseudomonadota</taxon>
        <taxon>Alphaproteobacteria</taxon>
        <taxon>Sphingomonadales</taxon>
        <taxon>Sphingomonadaceae</taxon>
        <taxon>Novosphingobium</taxon>
    </lineage>
</organism>